<dbReference type="AlphaFoldDB" id="A0A166MFR6"/>
<reference evidence="3" key="1">
    <citation type="submission" date="2016-03" db="EMBL/GenBank/DDBJ databases">
        <authorList>
            <person name="Ray J."/>
            <person name="Price M."/>
            <person name="Deutschbauer A."/>
        </authorList>
    </citation>
    <scope>NUCLEOTIDE SEQUENCE [LARGE SCALE GENOMIC DNA]</scope>
    <source>
        <strain evidence="3">FW300-N1B4</strain>
    </source>
</reference>
<gene>
    <name evidence="2" type="ORF">A1D17_05325</name>
</gene>
<dbReference type="Gene3D" id="1.20.1290.10">
    <property type="entry name" value="AhpD-like"/>
    <property type="match status" value="1"/>
</dbReference>
<comment type="caution">
    <text evidence="2">The sequence shown here is derived from an EMBL/GenBank/DDBJ whole genome shotgun (WGS) entry which is preliminary data.</text>
</comment>
<keyword evidence="2" id="KW-0575">Peroxidase</keyword>
<organism evidence="2 3">
    <name type="scientific">Pseudomonas fluorescens</name>
    <dbReference type="NCBI Taxonomy" id="294"/>
    <lineage>
        <taxon>Bacteria</taxon>
        <taxon>Pseudomonadati</taxon>
        <taxon>Pseudomonadota</taxon>
        <taxon>Gammaproteobacteria</taxon>
        <taxon>Pseudomonadales</taxon>
        <taxon>Pseudomonadaceae</taxon>
        <taxon>Pseudomonas</taxon>
    </lineage>
</organism>
<dbReference type="InterPro" id="IPR003779">
    <property type="entry name" value="CMD-like"/>
</dbReference>
<dbReference type="RefSeq" id="WP_063340992.1">
    <property type="nucleotide sequence ID" value="NZ_LUKJ01000003.1"/>
</dbReference>
<evidence type="ECO:0000313" key="2">
    <source>
        <dbReference type="EMBL" id="KZN15618.1"/>
    </source>
</evidence>
<dbReference type="PANTHER" id="PTHR34846:SF10">
    <property type="entry name" value="CYTOPLASMIC PROTEIN"/>
    <property type="match status" value="1"/>
</dbReference>
<dbReference type="PANTHER" id="PTHR34846">
    <property type="entry name" value="4-CARBOXYMUCONOLACTONE DECARBOXYLASE FAMILY PROTEIN (AFU_ORTHOLOGUE AFUA_6G11590)"/>
    <property type="match status" value="1"/>
</dbReference>
<protein>
    <submittedName>
        <fullName evidence="2">Alkylhydroperoxidase</fullName>
    </submittedName>
</protein>
<name>A0A166MFR6_PSEFL</name>
<sequence length="146" mass="16223">MQSRIDFYTASPDGLKAMMALEAAVSKLPLEKSLIELVKLRASQINGCAFCIDMHTADAIKGGETPRRLFAVTAWREAPFFTDRERAALAWTESLTQLSLTHAPDEDYALLSAVFSPKEMVDLTVAISTINSWNRLAVGFRKMPQE</sequence>
<dbReference type="SUPFAM" id="SSF69118">
    <property type="entry name" value="AhpD-like"/>
    <property type="match status" value="1"/>
</dbReference>
<reference evidence="2 3" key="2">
    <citation type="journal article" date="2018" name="Nature">
        <title>Mutant phenotypes for thousands of bacterial genes of unknown function.</title>
        <authorList>
            <person name="Price M.N."/>
            <person name="Wetmore K.M."/>
            <person name="Waters R.J."/>
            <person name="Callaghan M."/>
            <person name="Ray J."/>
            <person name="Liu H."/>
            <person name="Kuehl J.V."/>
            <person name="Melnyk R.A."/>
            <person name="Lamson J.S."/>
            <person name="Suh Y."/>
            <person name="Carlson H.K."/>
            <person name="Esquivel Z."/>
            <person name="Sadeeshkumar H."/>
            <person name="Chakraborty R."/>
            <person name="Zane G.M."/>
            <person name="Rubin B.E."/>
            <person name="Wall J.D."/>
            <person name="Visel A."/>
            <person name="Bristow J."/>
            <person name="Blow M.J."/>
            <person name="Arkin A.P."/>
            <person name="Deutschbauer A.M."/>
        </authorList>
    </citation>
    <scope>NUCLEOTIDE SEQUENCE [LARGE SCALE GENOMIC DNA]</scope>
    <source>
        <strain evidence="2 3">FW300-N1B4</strain>
    </source>
</reference>
<dbReference type="Pfam" id="PF02627">
    <property type="entry name" value="CMD"/>
    <property type="match status" value="1"/>
</dbReference>
<evidence type="ECO:0000313" key="3">
    <source>
        <dbReference type="Proteomes" id="UP000076489"/>
    </source>
</evidence>
<dbReference type="NCBIfam" id="TIGR00778">
    <property type="entry name" value="ahpD_dom"/>
    <property type="match status" value="1"/>
</dbReference>
<evidence type="ECO:0000259" key="1">
    <source>
        <dbReference type="Pfam" id="PF02627"/>
    </source>
</evidence>
<dbReference type="GO" id="GO:0051920">
    <property type="term" value="F:peroxiredoxin activity"/>
    <property type="evidence" value="ECO:0007669"/>
    <property type="project" value="InterPro"/>
</dbReference>
<dbReference type="EMBL" id="LUKJ01000003">
    <property type="protein sequence ID" value="KZN15618.1"/>
    <property type="molecule type" value="Genomic_DNA"/>
</dbReference>
<dbReference type="OrthoDB" id="9801997at2"/>
<dbReference type="InterPro" id="IPR029032">
    <property type="entry name" value="AhpD-like"/>
</dbReference>
<accession>A0A166MFR6</accession>
<dbReference type="Proteomes" id="UP000076489">
    <property type="component" value="Unassembled WGS sequence"/>
</dbReference>
<feature type="domain" description="Carboxymuconolactone decarboxylase-like" evidence="1">
    <location>
        <begin position="12"/>
        <end position="93"/>
    </location>
</feature>
<keyword evidence="2" id="KW-0560">Oxidoreductase</keyword>
<proteinExistence type="predicted"/>
<dbReference type="InterPro" id="IPR004675">
    <property type="entry name" value="AhpD_core"/>
</dbReference>